<sequence length="49" mass="5473">MFLPKVKKSHATKGNFASTASNFVNIFKPDADVVQVDHEPWELTLLGFP</sequence>
<name>A0A7G9YRZ1_9EURY</name>
<organism evidence="1">
    <name type="scientific">Candidatus Methanophagaceae archaeon ANME-1 ERB6</name>
    <dbReference type="NCBI Taxonomy" id="2759912"/>
    <lineage>
        <taxon>Archaea</taxon>
        <taxon>Methanobacteriati</taxon>
        <taxon>Methanobacteriota</taxon>
        <taxon>Stenosarchaea group</taxon>
        <taxon>Methanomicrobia</taxon>
        <taxon>Candidatus Methanophagales</taxon>
        <taxon>Candidatus Methanophagaceae</taxon>
    </lineage>
</organism>
<reference evidence="1" key="1">
    <citation type="submission" date="2020-06" db="EMBL/GenBank/DDBJ databases">
        <title>Unique genomic features of the anaerobic methanotrophic archaea.</title>
        <authorList>
            <person name="Chadwick G.L."/>
            <person name="Skennerton C.T."/>
            <person name="Laso-Perez R."/>
            <person name="Leu A.O."/>
            <person name="Speth D.R."/>
            <person name="Yu H."/>
            <person name="Morgan-Lang C."/>
            <person name="Hatzenpichler R."/>
            <person name="Goudeau D."/>
            <person name="Malmstrom R."/>
            <person name="Brazelton W.J."/>
            <person name="Woyke T."/>
            <person name="Hallam S.J."/>
            <person name="Tyson G.W."/>
            <person name="Wegener G."/>
            <person name="Boetius A."/>
            <person name="Orphan V."/>
        </authorList>
    </citation>
    <scope>NUCLEOTIDE SEQUENCE</scope>
</reference>
<protein>
    <submittedName>
        <fullName evidence="1">Uncharacterized protein</fullName>
    </submittedName>
</protein>
<gene>
    <name evidence="1" type="ORF">HMJGLFMP_00017</name>
</gene>
<evidence type="ECO:0000313" key="1">
    <source>
        <dbReference type="EMBL" id="QNO50775.1"/>
    </source>
</evidence>
<dbReference type="AlphaFoldDB" id="A0A7G9YRZ1"/>
<proteinExistence type="predicted"/>
<accession>A0A7G9YRZ1</accession>
<dbReference type="EMBL" id="MT631451">
    <property type="protein sequence ID" value="QNO50775.1"/>
    <property type="molecule type" value="Genomic_DNA"/>
</dbReference>